<feature type="compositionally biased region" description="Basic and acidic residues" evidence="1">
    <location>
        <begin position="41"/>
        <end position="56"/>
    </location>
</feature>
<reference evidence="2" key="1">
    <citation type="submission" date="2022-04" db="EMBL/GenBank/DDBJ databases">
        <title>A functionally conserved STORR gene fusion in Papaver species that diverged 16.8 million years ago.</title>
        <authorList>
            <person name="Catania T."/>
        </authorList>
    </citation>
    <scope>NUCLEOTIDE SEQUENCE</scope>
    <source>
        <strain evidence="2">S-188037</strain>
    </source>
</reference>
<feature type="region of interest" description="Disordered" evidence="1">
    <location>
        <begin position="69"/>
        <end position="102"/>
    </location>
</feature>
<keyword evidence="3" id="KW-1185">Reference proteome</keyword>
<protein>
    <submittedName>
        <fullName evidence="2">Uncharacterized protein</fullName>
    </submittedName>
</protein>
<feature type="compositionally biased region" description="Low complexity" evidence="1">
    <location>
        <begin position="78"/>
        <end position="87"/>
    </location>
</feature>
<evidence type="ECO:0000313" key="3">
    <source>
        <dbReference type="Proteomes" id="UP001202328"/>
    </source>
</evidence>
<organism evidence="2 3">
    <name type="scientific">Papaver atlanticum</name>
    <dbReference type="NCBI Taxonomy" id="357466"/>
    <lineage>
        <taxon>Eukaryota</taxon>
        <taxon>Viridiplantae</taxon>
        <taxon>Streptophyta</taxon>
        <taxon>Embryophyta</taxon>
        <taxon>Tracheophyta</taxon>
        <taxon>Spermatophyta</taxon>
        <taxon>Magnoliopsida</taxon>
        <taxon>Ranunculales</taxon>
        <taxon>Papaveraceae</taxon>
        <taxon>Papaveroideae</taxon>
        <taxon>Papaver</taxon>
    </lineage>
</organism>
<dbReference type="Proteomes" id="UP001202328">
    <property type="component" value="Unassembled WGS sequence"/>
</dbReference>
<accession>A0AAD4SI63</accession>
<gene>
    <name evidence="2" type="ORF">MKW98_010660</name>
</gene>
<dbReference type="AlphaFoldDB" id="A0AAD4SI63"/>
<dbReference type="EMBL" id="JAJJMB010010620">
    <property type="protein sequence ID" value="KAI3907310.1"/>
    <property type="molecule type" value="Genomic_DNA"/>
</dbReference>
<comment type="caution">
    <text evidence="2">The sequence shown here is derived from an EMBL/GenBank/DDBJ whole genome shotgun (WGS) entry which is preliminary data.</text>
</comment>
<name>A0AAD4SI63_9MAGN</name>
<feature type="region of interest" description="Disordered" evidence="1">
    <location>
        <begin position="30"/>
        <end position="56"/>
    </location>
</feature>
<evidence type="ECO:0000313" key="2">
    <source>
        <dbReference type="EMBL" id="KAI3907310.1"/>
    </source>
</evidence>
<proteinExistence type="predicted"/>
<evidence type="ECO:0000256" key="1">
    <source>
        <dbReference type="SAM" id="MobiDB-lite"/>
    </source>
</evidence>
<sequence length="118" mass="13353">MDSSSSLPRQSPRLNDLARVRELIESATEKERQLRRAQYKAKVDSTTEGYKHERNERRRAAYCARISAANRQPDDLEGSSSGQVSVSAGEHNSEPSFILRRSPRIQLQQRALQLDSGL</sequence>